<dbReference type="Gene3D" id="3.10.450.50">
    <property type="match status" value="1"/>
</dbReference>
<dbReference type="SUPFAM" id="SSF54427">
    <property type="entry name" value="NTF2-like"/>
    <property type="match status" value="1"/>
</dbReference>
<accession>A0A256GA46</accession>
<dbReference type="InterPro" id="IPR036188">
    <property type="entry name" value="FAD/NAD-bd_sf"/>
</dbReference>
<dbReference type="PRINTS" id="PR00411">
    <property type="entry name" value="PNDRDTASEI"/>
</dbReference>
<feature type="region of interest" description="Disordered" evidence="2">
    <location>
        <begin position="130"/>
        <end position="150"/>
    </location>
</feature>
<gene>
    <name evidence="3" type="ORF">CEV34_3317</name>
</gene>
<dbReference type="EMBL" id="NNRM01000037">
    <property type="protein sequence ID" value="OYR23984.1"/>
    <property type="molecule type" value="Genomic_DNA"/>
</dbReference>
<reference evidence="3 4" key="1">
    <citation type="submission" date="2017-07" db="EMBL/GenBank/DDBJ databases">
        <title>Phylogenetic study on the rhizospheric bacterium Ochrobactrum sp. A44.</title>
        <authorList>
            <person name="Krzyzanowska D.M."/>
            <person name="Ossowicki A."/>
            <person name="Rajewska M."/>
            <person name="Maciag T."/>
            <person name="Kaczynski Z."/>
            <person name="Czerwicka M."/>
            <person name="Jafra S."/>
        </authorList>
    </citation>
    <scope>NUCLEOTIDE SEQUENCE [LARGE SCALE GENOMIC DNA]</scope>
    <source>
        <strain evidence="3 4">CCUG 30717</strain>
    </source>
</reference>
<keyword evidence="4" id="KW-1185">Reference proteome</keyword>
<feature type="region of interest" description="Disordered" evidence="2">
    <location>
        <begin position="300"/>
        <end position="330"/>
    </location>
</feature>
<dbReference type="Proteomes" id="UP000216188">
    <property type="component" value="Unassembled WGS sequence"/>
</dbReference>
<name>A0A256GA46_9HYPH</name>
<dbReference type="PANTHER" id="PTHR43539">
    <property type="entry name" value="FLAVIN-BINDING MONOOXYGENASE-LIKE PROTEIN (AFU_ORTHOLOGUE AFUA_4G09220)"/>
    <property type="match status" value="1"/>
</dbReference>
<dbReference type="InterPro" id="IPR032710">
    <property type="entry name" value="NTF2-like_dom_sf"/>
</dbReference>
<dbReference type="AlphaFoldDB" id="A0A256GA46"/>
<organism evidence="3 4">
    <name type="scientific">Brucella pseudogrignonensis</name>
    <dbReference type="NCBI Taxonomy" id="419475"/>
    <lineage>
        <taxon>Bacteria</taxon>
        <taxon>Pseudomonadati</taxon>
        <taxon>Pseudomonadota</taxon>
        <taxon>Alphaproteobacteria</taxon>
        <taxon>Hyphomicrobiales</taxon>
        <taxon>Brucellaceae</taxon>
        <taxon>Brucella/Ochrobactrum group</taxon>
        <taxon>Brucella</taxon>
    </lineage>
</organism>
<dbReference type="GO" id="GO:0050660">
    <property type="term" value="F:flavin adenine dinucleotide binding"/>
    <property type="evidence" value="ECO:0007669"/>
    <property type="project" value="TreeGrafter"/>
</dbReference>
<evidence type="ECO:0000256" key="2">
    <source>
        <dbReference type="SAM" id="MobiDB-lite"/>
    </source>
</evidence>
<evidence type="ECO:0000313" key="3">
    <source>
        <dbReference type="EMBL" id="OYR23984.1"/>
    </source>
</evidence>
<dbReference type="InterPro" id="IPR050982">
    <property type="entry name" value="Auxin_biosynth/cation_transpt"/>
</dbReference>
<dbReference type="PANTHER" id="PTHR43539:SF68">
    <property type="entry name" value="FLAVIN-BINDING MONOOXYGENASE-LIKE PROTEIN (AFU_ORTHOLOGUE AFUA_4G09220)"/>
    <property type="match status" value="1"/>
</dbReference>
<keyword evidence="1" id="KW-0560">Oxidoreductase</keyword>
<comment type="caution">
    <text evidence="3">The sequence shown here is derived from an EMBL/GenBank/DDBJ whole genome shotgun (WGS) entry which is preliminary data.</text>
</comment>
<sequence length="599" mass="67287">MLEKTPNVRVQALLERFGAALEAGRIDEAVSMFVDDCYWRDLVAFTWNIKTVEGHEQLRDMLQSQLQLIKPVQWRVAPGEAATDADGVTESWICFETEVARGYGLIRLKGGKIWTLLTVMSELKGHEERSGLTRPLGAKHGENLGAKTWKEEREEEERSLGYQTQPYVLVIGGGQGGIALGARLRQLGVPTIIVERNARPGDSWRKRYKSLCLHDPVWYDHLPYIDFPKNWPIFAPKDKIGDWLEFYTKVMELNYWTHSTVKSAKWNDSNKEWSVVIDRDGEEITLRPKHLVFATGMSGKPNVPSIKGQDHFEGEQQHSSQHPGPDGYQGKKVVVIGSNNSAHDICAALCEAGVDVTMVQRSSTHIVRSEPLMKHGLGALYSEEAVQNGITTAKADLIFASLPYRIMHEFQIPIYDRIREIDADFYSALEKAGFQLDFGSDGSGLFLKYLRRGSGYYIDIGASQLIIDGKIKLASGQINEITDNSVRLVDGTELPADLIVYATGYGSMNGWVEDIIDKETADKVGKVWGLGSETPKDPGPWEGEQRNMWKPTQQEALWFHGGNLHQSRHYSQYLSLQLKARMEGISTPVYALQSVHHKS</sequence>
<evidence type="ECO:0000313" key="4">
    <source>
        <dbReference type="Proteomes" id="UP000216188"/>
    </source>
</evidence>
<evidence type="ECO:0000256" key="1">
    <source>
        <dbReference type="ARBA" id="ARBA00023002"/>
    </source>
</evidence>
<dbReference type="RefSeq" id="WP_094543970.1">
    <property type="nucleotide sequence ID" value="NZ_JBHEEM010000018.1"/>
</dbReference>
<proteinExistence type="predicted"/>
<dbReference type="Pfam" id="PF13738">
    <property type="entry name" value="Pyr_redox_3"/>
    <property type="match status" value="1"/>
</dbReference>
<dbReference type="SUPFAM" id="SSF51905">
    <property type="entry name" value="FAD/NAD(P)-binding domain"/>
    <property type="match status" value="1"/>
</dbReference>
<dbReference type="GO" id="GO:0004497">
    <property type="term" value="F:monooxygenase activity"/>
    <property type="evidence" value="ECO:0007669"/>
    <property type="project" value="TreeGrafter"/>
</dbReference>
<dbReference type="Gene3D" id="3.50.50.60">
    <property type="entry name" value="FAD/NAD(P)-binding domain"/>
    <property type="match status" value="1"/>
</dbReference>
<protein>
    <submittedName>
        <fullName evidence="3">Pyridine nucleotide-disulfide oxidoreductase family protein</fullName>
    </submittedName>
</protein>